<dbReference type="PROSITE" id="PS51782">
    <property type="entry name" value="LYSM"/>
    <property type="match status" value="1"/>
</dbReference>
<dbReference type="Proteomes" id="UP000724149">
    <property type="component" value="Unassembled WGS sequence"/>
</dbReference>
<proteinExistence type="predicted"/>
<evidence type="ECO:0000259" key="1">
    <source>
        <dbReference type="PROSITE" id="PS51782"/>
    </source>
</evidence>
<reference evidence="2 3" key="1">
    <citation type="journal article" date="2021" name="Sci. Rep.">
        <title>The distribution of antibiotic resistance genes in chicken gut microbiota commensals.</title>
        <authorList>
            <person name="Juricova H."/>
            <person name="Matiasovicova J."/>
            <person name="Kubasova T."/>
            <person name="Cejkova D."/>
            <person name="Rychlik I."/>
        </authorList>
    </citation>
    <scope>NUCLEOTIDE SEQUENCE [LARGE SCALE GENOMIC DNA]</scope>
    <source>
        <strain evidence="2 3">An564</strain>
    </source>
</reference>
<accession>A0ABS2GR46</accession>
<sequence length="219" mass="24303">MTLSFGSSVIHIPVLPEKLTVKSPGKNETATVLELGEVSLLRRRGLRQVSWESHFPAHDAPYVSAWESRSPVDYVRDIEDWRDTRESGRLSITGTDLNINMAVAVEDFSYEERGGEVGDIYYSLTLKEWKDYSAVTVSLPSPSRAVKSAPKRSGKPAAASSKTHTVVKGDCLWAIAQKHYGDGSRYPELYQKNKATIDAKNKGTGNPKYTIYPGQKLIL</sequence>
<dbReference type="Gene3D" id="3.10.350.10">
    <property type="entry name" value="LysM domain"/>
    <property type="match status" value="1"/>
</dbReference>
<feature type="domain" description="LysM" evidence="1">
    <location>
        <begin position="162"/>
        <end position="219"/>
    </location>
</feature>
<name>A0ABS2GR46_9FIRM</name>
<comment type="caution">
    <text evidence="2">The sequence shown here is derived from an EMBL/GenBank/DDBJ whole genome shotgun (WGS) entry which is preliminary data.</text>
</comment>
<dbReference type="PANTHER" id="PTHR34700:SF4">
    <property type="entry name" value="PHAGE-LIKE ELEMENT PBSX PROTEIN XKDP"/>
    <property type="match status" value="1"/>
</dbReference>
<dbReference type="PANTHER" id="PTHR34700">
    <property type="entry name" value="POTASSIUM BINDING PROTEIN KBP"/>
    <property type="match status" value="1"/>
</dbReference>
<dbReference type="CDD" id="cd00118">
    <property type="entry name" value="LysM"/>
    <property type="match status" value="1"/>
</dbReference>
<evidence type="ECO:0000313" key="3">
    <source>
        <dbReference type="Proteomes" id="UP000724149"/>
    </source>
</evidence>
<evidence type="ECO:0000313" key="2">
    <source>
        <dbReference type="EMBL" id="MBM6924139.1"/>
    </source>
</evidence>
<dbReference type="InterPro" id="IPR036779">
    <property type="entry name" value="LysM_dom_sf"/>
</dbReference>
<keyword evidence="3" id="KW-1185">Reference proteome</keyword>
<organism evidence="2 3">
    <name type="scientific">Hydrogenoanaerobacterium saccharovorans</name>
    <dbReference type="NCBI Taxonomy" id="474960"/>
    <lineage>
        <taxon>Bacteria</taxon>
        <taxon>Bacillati</taxon>
        <taxon>Bacillota</taxon>
        <taxon>Clostridia</taxon>
        <taxon>Eubacteriales</taxon>
        <taxon>Oscillospiraceae</taxon>
        <taxon>Hydrogenoanaerobacterium</taxon>
    </lineage>
</organism>
<dbReference type="Pfam" id="PF01476">
    <property type="entry name" value="LysM"/>
    <property type="match status" value="1"/>
</dbReference>
<dbReference type="SUPFAM" id="SSF54106">
    <property type="entry name" value="LysM domain"/>
    <property type="match status" value="1"/>
</dbReference>
<dbReference type="InterPro" id="IPR018392">
    <property type="entry name" value="LysM"/>
</dbReference>
<gene>
    <name evidence="2" type="ORF">H9X81_10630</name>
</gene>
<protein>
    <submittedName>
        <fullName evidence="2">LysM peptidoglycan-binding domain-containing protein</fullName>
    </submittedName>
</protein>
<dbReference type="InterPro" id="IPR052196">
    <property type="entry name" value="Bact_Kbp"/>
</dbReference>
<dbReference type="EMBL" id="JACSNR010000011">
    <property type="protein sequence ID" value="MBM6924139.1"/>
    <property type="molecule type" value="Genomic_DNA"/>
</dbReference>